<feature type="compositionally biased region" description="Low complexity" evidence="1">
    <location>
        <begin position="63"/>
        <end position="76"/>
    </location>
</feature>
<reference evidence="2" key="2">
    <citation type="journal article" date="2019" name="IMA Fungus">
        <title>Genome sequencing and comparison of five Tilletia species to identify candidate genes for the detection of regulated species infecting wheat.</title>
        <authorList>
            <person name="Nguyen H.D.T."/>
            <person name="Sultana T."/>
            <person name="Kesanakurti P."/>
            <person name="Hambleton S."/>
        </authorList>
    </citation>
    <scope>NUCLEOTIDE SEQUENCE</scope>
    <source>
        <strain evidence="2">DAOMC 236422</strain>
    </source>
</reference>
<feature type="compositionally biased region" description="Low complexity" evidence="1">
    <location>
        <begin position="581"/>
        <end position="595"/>
    </location>
</feature>
<evidence type="ECO:0000313" key="2">
    <source>
        <dbReference type="EMBL" id="KAE8263252.1"/>
    </source>
</evidence>
<gene>
    <name evidence="2" type="ORF">A4X09_0g7276</name>
</gene>
<feature type="compositionally biased region" description="Low complexity" evidence="1">
    <location>
        <begin position="177"/>
        <end position="190"/>
    </location>
</feature>
<feature type="region of interest" description="Disordered" evidence="1">
    <location>
        <begin position="227"/>
        <end position="298"/>
    </location>
</feature>
<feature type="region of interest" description="Disordered" evidence="1">
    <location>
        <begin position="465"/>
        <end position="526"/>
    </location>
</feature>
<feature type="compositionally biased region" description="Low complexity" evidence="1">
    <location>
        <begin position="605"/>
        <end position="631"/>
    </location>
</feature>
<organism evidence="2 3">
    <name type="scientific">Tilletia walkeri</name>
    <dbReference type="NCBI Taxonomy" id="117179"/>
    <lineage>
        <taxon>Eukaryota</taxon>
        <taxon>Fungi</taxon>
        <taxon>Dikarya</taxon>
        <taxon>Basidiomycota</taxon>
        <taxon>Ustilaginomycotina</taxon>
        <taxon>Exobasidiomycetes</taxon>
        <taxon>Tilletiales</taxon>
        <taxon>Tilletiaceae</taxon>
        <taxon>Tilletia</taxon>
    </lineage>
</organism>
<feature type="region of interest" description="Disordered" evidence="1">
    <location>
        <begin position="342"/>
        <end position="396"/>
    </location>
</feature>
<dbReference type="Proteomes" id="UP000078113">
    <property type="component" value="Unassembled WGS sequence"/>
</dbReference>
<keyword evidence="3" id="KW-1185">Reference proteome</keyword>
<feature type="compositionally biased region" description="Low complexity" evidence="1">
    <location>
        <begin position="83"/>
        <end position="95"/>
    </location>
</feature>
<feature type="region of interest" description="Disordered" evidence="1">
    <location>
        <begin position="581"/>
        <end position="963"/>
    </location>
</feature>
<feature type="compositionally biased region" description="Low complexity" evidence="1">
    <location>
        <begin position="687"/>
        <end position="697"/>
    </location>
</feature>
<feature type="compositionally biased region" description="Polar residues" evidence="1">
    <location>
        <begin position="138"/>
        <end position="151"/>
    </location>
</feature>
<evidence type="ECO:0000313" key="3">
    <source>
        <dbReference type="Proteomes" id="UP000078113"/>
    </source>
</evidence>
<sequence length="963" mass="95628">MQDYGADPYEADRSTGNYKVGAGWPEAALVGAAAGAAVGGGAAAAAARRSHRRSIHGAEGQTSSGSGSGNAWSSGSTHEVPKSSSGVLISGSSAGHRSGSLDEAVAGGPSGGVTSLSPPPRPARSRTSTAGSLKEPASLTSLANVGSSGSPQDRVRLPAFPEGFGEGDLHDHAGVAPQGSSQPQTTTTGTNNFLGPDSTVLAEAAAAGTGGALGLLAAQHRTSMASMYDYQSEGHSQSVRTPDESELPSRHSNFLSRGTHLLGPGAAGSSRSSAMSSLENPDGGAEAAGSGDAVGRAGSSQLETLAVPTVTEFGEQQAHQSKSRTTLNSGHLGRQLSTIFGSESEPSLGVGQSSSAQQQAYVASAHGSGTGSSSGRDSNIESLGARSGSAGAGAGASITTNMRSARGSGASDGRVPASLIGAIQRGQGHVDASPAGTFGVAELAGSPPSTPRRTSLVSGGIRVVGPTQAARVSRSPTPGTGTGVPSRVPSAERGSGLGLASADSSRARSPDDGDLEAASTEDLAHDHSEAGLLSSVAAGLRRLGGGWLPGGGANRPGAADAGGFGRRTSIGVATMGARTAAGTAVGTPTGQGTPARPETAQSGEAAAALAAASRRTSGVGVSTGASSSMSSIQRPDLARLSTATSQAVAGSREGSGSEPSAGYSASLSSGERSAGLDSVSHLTHNTSSGGQRSVHGSRGSGSGSHRSRGGRSEGSNSGPSTHSAGTGSGSGFSYTTSELARRNTLSTHAEMDEEAALRRASLSGATSPAVYTASEGASAESHSAAAARRDVPANAGPTVDSQPRLTNPASATAPNAQSTIRAVGADRSGRPGLPDFPAHPVLMPGLPGALPIRGPTGSPSGSWRQSPRVASLSQRAADVQARTAEGSPAPARSSGTGSGSGDHRNRSQSVVASSPDDFEWRDLADTFPTPLDRALREAEQRDLEEQTQGRQQNRYDWPKFLRF</sequence>
<feature type="compositionally biased region" description="Low complexity" evidence="1">
    <location>
        <begin position="713"/>
        <end position="737"/>
    </location>
</feature>
<feature type="compositionally biased region" description="Polar residues" evidence="1">
    <location>
        <begin position="799"/>
        <end position="820"/>
    </location>
</feature>
<feature type="compositionally biased region" description="Low complexity" evidence="1">
    <location>
        <begin position="352"/>
        <end position="375"/>
    </location>
</feature>
<accession>A0A8X7N190</accession>
<proteinExistence type="predicted"/>
<protein>
    <submittedName>
        <fullName evidence="2">Uncharacterized protein</fullName>
    </submittedName>
</protein>
<comment type="caution">
    <text evidence="2">The sequence shown here is derived from an EMBL/GenBank/DDBJ whole genome shotgun (WGS) entry which is preliminary data.</text>
</comment>
<feature type="region of interest" description="Disordered" evidence="1">
    <location>
        <begin position="40"/>
        <end position="195"/>
    </location>
</feature>
<name>A0A8X7N190_9BASI</name>
<feature type="compositionally biased region" description="Low complexity" evidence="1">
    <location>
        <begin position="773"/>
        <end position="786"/>
    </location>
</feature>
<feature type="compositionally biased region" description="Basic and acidic residues" evidence="1">
    <location>
        <begin position="933"/>
        <end position="944"/>
    </location>
</feature>
<feature type="region of interest" description="Disordered" evidence="1">
    <location>
        <begin position="1"/>
        <end position="21"/>
    </location>
</feature>
<reference evidence="2" key="1">
    <citation type="submission" date="2016-04" db="EMBL/GenBank/DDBJ databases">
        <authorList>
            <person name="Nguyen H.D."/>
            <person name="Samba Siva P."/>
            <person name="Cullis J."/>
            <person name="Levesque C.A."/>
            <person name="Hambleton S."/>
        </authorList>
    </citation>
    <scope>NUCLEOTIDE SEQUENCE</scope>
    <source>
        <strain evidence="2">DAOMC 236422</strain>
    </source>
</reference>
<feature type="compositionally biased region" description="Low complexity" evidence="1">
    <location>
        <begin position="261"/>
        <end position="295"/>
    </location>
</feature>
<dbReference type="EMBL" id="LWDG02000677">
    <property type="protein sequence ID" value="KAE8263252.1"/>
    <property type="molecule type" value="Genomic_DNA"/>
</dbReference>
<dbReference type="AlphaFoldDB" id="A0A8X7N190"/>
<evidence type="ECO:0000256" key="1">
    <source>
        <dbReference type="SAM" id="MobiDB-lite"/>
    </source>
</evidence>